<dbReference type="GO" id="GO:0022857">
    <property type="term" value="F:transmembrane transporter activity"/>
    <property type="evidence" value="ECO:0007669"/>
    <property type="project" value="InterPro"/>
</dbReference>
<dbReference type="PRINTS" id="PR01036">
    <property type="entry name" value="TCRTETB"/>
</dbReference>
<feature type="transmembrane region" description="Helical" evidence="7">
    <location>
        <begin position="230"/>
        <end position="249"/>
    </location>
</feature>
<keyword evidence="5 7" id="KW-0472">Membrane</keyword>
<organism evidence="9 10">
    <name type="scientific">Parachaetomium inaequale</name>
    <dbReference type="NCBI Taxonomy" id="2588326"/>
    <lineage>
        <taxon>Eukaryota</taxon>
        <taxon>Fungi</taxon>
        <taxon>Dikarya</taxon>
        <taxon>Ascomycota</taxon>
        <taxon>Pezizomycotina</taxon>
        <taxon>Sordariomycetes</taxon>
        <taxon>Sordariomycetidae</taxon>
        <taxon>Sordariales</taxon>
        <taxon>Chaetomiaceae</taxon>
        <taxon>Parachaetomium</taxon>
    </lineage>
</organism>
<feature type="transmembrane region" description="Helical" evidence="7">
    <location>
        <begin position="404"/>
        <end position="424"/>
    </location>
</feature>
<feature type="transmembrane region" description="Helical" evidence="7">
    <location>
        <begin position="353"/>
        <end position="371"/>
    </location>
</feature>
<proteinExistence type="predicted"/>
<keyword evidence="4 7" id="KW-1133">Transmembrane helix</keyword>
<evidence type="ECO:0000256" key="7">
    <source>
        <dbReference type="SAM" id="Phobius"/>
    </source>
</evidence>
<dbReference type="GO" id="GO:0005886">
    <property type="term" value="C:plasma membrane"/>
    <property type="evidence" value="ECO:0007669"/>
    <property type="project" value="TreeGrafter"/>
</dbReference>
<evidence type="ECO:0000256" key="5">
    <source>
        <dbReference type="ARBA" id="ARBA00023136"/>
    </source>
</evidence>
<feature type="transmembrane region" description="Helical" evidence="7">
    <location>
        <begin position="472"/>
        <end position="493"/>
    </location>
</feature>
<dbReference type="EMBL" id="MU854381">
    <property type="protein sequence ID" value="KAK4040253.1"/>
    <property type="molecule type" value="Genomic_DNA"/>
</dbReference>
<feature type="transmembrane region" description="Helical" evidence="7">
    <location>
        <begin position="436"/>
        <end position="460"/>
    </location>
</feature>
<feature type="transmembrane region" description="Helical" evidence="7">
    <location>
        <begin position="75"/>
        <end position="95"/>
    </location>
</feature>
<evidence type="ECO:0000313" key="9">
    <source>
        <dbReference type="EMBL" id="KAK4040253.1"/>
    </source>
</evidence>
<feature type="region of interest" description="Disordered" evidence="6">
    <location>
        <begin position="1"/>
        <end position="67"/>
    </location>
</feature>
<dbReference type="InterPro" id="IPR036259">
    <property type="entry name" value="MFS_trans_sf"/>
</dbReference>
<evidence type="ECO:0000256" key="2">
    <source>
        <dbReference type="ARBA" id="ARBA00022448"/>
    </source>
</evidence>
<feature type="transmembrane region" description="Helical" evidence="7">
    <location>
        <begin position="200"/>
        <end position="218"/>
    </location>
</feature>
<evidence type="ECO:0000256" key="4">
    <source>
        <dbReference type="ARBA" id="ARBA00022989"/>
    </source>
</evidence>
<dbReference type="AlphaFoldDB" id="A0AAN6SSC9"/>
<evidence type="ECO:0000256" key="6">
    <source>
        <dbReference type="SAM" id="MobiDB-lite"/>
    </source>
</evidence>
<feature type="domain" description="Major facilitator superfamily (MFS) profile" evidence="8">
    <location>
        <begin position="76"/>
        <end position="523"/>
    </location>
</feature>
<sequence>MDTGPGLSREKQEATSGEPEEDRPAPSPVDDDEPSGVGSDGNGSSDRSAAPDPESLHQVSSGPAYSAFSKPTKRWVIAMAACASFVSPMTANIYFPALVPIADDLGVSVSLINLTLTTYMVFQAISPTIVGDFGDMAGRRPAFVISFAIYIFANLGLALQKNYAALLVLRMLQSAGSSGTLSLCFAVVADVAVSAERGKYMGIVGAGINVGPALSPVLGGILAEYLGWRAIFWFCLIYAAVWLIPYTLAVPETCRKVVGNGSVPARGWNMTILDFFRYRHNPQHADAPADAPKRELRFPNPINALRVVFEKDLALLLFYNTMIYLVFILIAATLSTEFADIYHLTDLQLGLCYLPYGLGCCLASIVQGYILDTNYRRIARNIGFTIDYKRGDDLRNFPIEKARILPVFPILSTGIAAVICYGWVLQAEISLAGPLVLLFIVGLCVTGSFSILNTLIVDLYPEAPATAVAANNLVRCLFGAAGTAFIESMLRAMGRGWTYTFWALVLVVFSPVLWVLTVRGPRWREERRVRKLKAAEKEAAASSVEARR</sequence>
<dbReference type="InterPro" id="IPR020846">
    <property type="entry name" value="MFS_dom"/>
</dbReference>
<reference evidence="10" key="1">
    <citation type="journal article" date="2023" name="Mol. Phylogenet. Evol.">
        <title>Genome-scale phylogeny and comparative genomics of the fungal order Sordariales.</title>
        <authorList>
            <person name="Hensen N."/>
            <person name="Bonometti L."/>
            <person name="Westerberg I."/>
            <person name="Brannstrom I.O."/>
            <person name="Guillou S."/>
            <person name="Cros-Aarteil S."/>
            <person name="Calhoun S."/>
            <person name="Haridas S."/>
            <person name="Kuo A."/>
            <person name="Mondo S."/>
            <person name="Pangilinan J."/>
            <person name="Riley R."/>
            <person name="LaButti K."/>
            <person name="Andreopoulos B."/>
            <person name="Lipzen A."/>
            <person name="Chen C."/>
            <person name="Yan M."/>
            <person name="Daum C."/>
            <person name="Ng V."/>
            <person name="Clum A."/>
            <person name="Steindorff A."/>
            <person name="Ohm R.A."/>
            <person name="Martin F."/>
            <person name="Silar P."/>
            <person name="Natvig D.O."/>
            <person name="Lalanne C."/>
            <person name="Gautier V."/>
            <person name="Ament-Velasquez S.L."/>
            <person name="Kruys A."/>
            <person name="Hutchinson M.I."/>
            <person name="Powell A.J."/>
            <person name="Barry K."/>
            <person name="Miller A.N."/>
            <person name="Grigoriev I.V."/>
            <person name="Debuchy R."/>
            <person name="Gladieux P."/>
            <person name="Hiltunen Thoren M."/>
            <person name="Johannesson H."/>
        </authorList>
    </citation>
    <scope>NUCLEOTIDE SEQUENCE [LARGE SCALE GENOMIC DNA]</scope>
    <source>
        <strain evidence="10">CBS 284.82</strain>
    </source>
</reference>
<feature type="transmembrane region" description="Helical" evidence="7">
    <location>
        <begin position="107"/>
        <end position="130"/>
    </location>
</feature>
<evidence type="ECO:0000313" key="10">
    <source>
        <dbReference type="Proteomes" id="UP001303115"/>
    </source>
</evidence>
<evidence type="ECO:0000256" key="3">
    <source>
        <dbReference type="ARBA" id="ARBA00022692"/>
    </source>
</evidence>
<feature type="transmembrane region" description="Helical" evidence="7">
    <location>
        <begin position="142"/>
        <end position="159"/>
    </location>
</feature>
<dbReference type="Proteomes" id="UP001303115">
    <property type="component" value="Unassembled WGS sequence"/>
</dbReference>
<keyword evidence="3 7" id="KW-0812">Transmembrane</keyword>
<dbReference type="Pfam" id="PF07690">
    <property type="entry name" value="MFS_1"/>
    <property type="match status" value="1"/>
</dbReference>
<accession>A0AAN6SSC9</accession>
<keyword evidence="10" id="KW-1185">Reference proteome</keyword>
<dbReference type="FunFam" id="1.20.1720.10:FF:000009">
    <property type="entry name" value="MFS multidrug transporter"/>
    <property type="match status" value="1"/>
</dbReference>
<protein>
    <submittedName>
        <fullName evidence="9">Major facilitator superfamily domain-containing protein</fullName>
    </submittedName>
</protein>
<dbReference type="Gene3D" id="1.20.1250.20">
    <property type="entry name" value="MFS general substrate transporter like domains"/>
    <property type="match status" value="1"/>
</dbReference>
<dbReference type="PROSITE" id="PS50850">
    <property type="entry name" value="MFS"/>
    <property type="match status" value="1"/>
</dbReference>
<feature type="transmembrane region" description="Helical" evidence="7">
    <location>
        <begin position="499"/>
        <end position="518"/>
    </location>
</feature>
<dbReference type="PANTHER" id="PTHR23502">
    <property type="entry name" value="MAJOR FACILITATOR SUPERFAMILY"/>
    <property type="match status" value="1"/>
</dbReference>
<dbReference type="InterPro" id="IPR011701">
    <property type="entry name" value="MFS"/>
</dbReference>
<dbReference type="SUPFAM" id="SSF103473">
    <property type="entry name" value="MFS general substrate transporter"/>
    <property type="match status" value="1"/>
</dbReference>
<comment type="caution">
    <text evidence="9">The sequence shown here is derived from an EMBL/GenBank/DDBJ whole genome shotgun (WGS) entry which is preliminary data.</text>
</comment>
<evidence type="ECO:0000259" key="8">
    <source>
        <dbReference type="PROSITE" id="PS50850"/>
    </source>
</evidence>
<dbReference type="PANTHER" id="PTHR23502:SF51">
    <property type="entry name" value="QUINIDINE RESISTANCE PROTEIN 1-RELATED"/>
    <property type="match status" value="1"/>
</dbReference>
<gene>
    <name evidence="9" type="ORF">C8A01DRAFT_35767</name>
</gene>
<name>A0AAN6SSC9_9PEZI</name>
<feature type="transmembrane region" description="Helical" evidence="7">
    <location>
        <begin position="313"/>
        <end position="333"/>
    </location>
</feature>
<keyword evidence="2" id="KW-0813">Transport</keyword>
<comment type="subcellular location">
    <subcellularLocation>
        <location evidence="1">Membrane</location>
        <topology evidence="1">Multi-pass membrane protein</topology>
    </subcellularLocation>
</comment>
<evidence type="ECO:0000256" key="1">
    <source>
        <dbReference type="ARBA" id="ARBA00004141"/>
    </source>
</evidence>